<dbReference type="InterPro" id="IPR003660">
    <property type="entry name" value="HAMP_dom"/>
</dbReference>
<proteinExistence type="inferred from homology"/>
<comment type="similarity">
    <text evidence="7">Belongs to the methyl-accepting chemotaxis (MCP) protein family.</text>
</comment>
<evidence type="ECO:0000313" key="13">
    <source>
        <dbReference type="Proteomes" id="UP001281656"/>
    </source>
</evidence>
<dbReference type="PROSITE" id="PS50885">
    <property type="entry name" value="HAMP"/>
    <property type="match status" value="1"/>
</dbReference>
<dbReference type="Pfam" id="PF17202">
    <property type="entry name" value="sCache_3_3"/>
    <property type="match status" value="1"/>
</dbReference>
<comment type="subcellular location">
    <subcellularLocation>
        <location evidence="1">Cell membrane</location>
        <topology evidence="1">Multi-pass membrane protein</topology>
    </subcellularLocation>
</comment>
<dbReference type="Gene3D" id="1.10.287.950">
    <property type="entry name" value="Methyl-accepting chemotaxis protein"/>
    <property type="match status" value="1"/>
</dbReference>
<evidence type="ECO:0000256" key="5">
    <source>
        <dbReference type="ARBA" id="ARBA00023136"/>
    </source>
</evidence>
<keyword evidence="4 9" id="KW-1133">Transmembrane helix</keyword>
<dbReference type="RefSeq" id="WP_318797524.1">
    <property type="nucleotide sequence ID" value="NZ_JARUJP010000006.1"/>
</dbReference>
<evidence type="ECO:0000256" key="7">
    <source>
        <dbReference type="ARBA" id="ARBA00029447"/>
    </source>
</evidence>
<keyword evidence="13" id="KW-1185">Reference proteome</keyword>
<sequence length="565" mass="62865">MRRLKIRGKLFLMITFVLAILSISILTVTFYQVNILTKNNLDKQLNSNSKLALTLMDKVNSGYWRIDGDKLYKGQYLVNDNHEFVDKIKEDTGDEITIFLNDTRISTTIINSGKRATGTKASAEVVDKVLNKGEEYVGTTNILNTPYEVKYVPIKDREGKNIGMFFLGVEKSKINEQVVKLMSMIGLITLTVVFFAFLFVVKVTKSITDPLHSAVSYFGIISKGDLSVEVSKEYVKRNDEIGDLSRAAQRMHQSFMQMIIDVKNLSENINNKSKDLNSISEEMSVISENVSKEISTVADFTEEQAEDLTSITTVLNRFGENLDEMVQAIKEIDVTAKDVNYMANKSNNKLETLIQSITEISGSFKEFSVKINILVKDIDKIDEITKVINDIADQTNLLALNAAIEAARAGEAGRGFAVVAQEIRNLADQSKISSEDINKLIDGISNETEKILYNTKGMSEELNNEILIIKENIDSFKTIIQAVDGITPRIEAVNMSALNISGEKNTILEKIETSSAISEETAASSREIAAASREMSSSSNEVADTAGELLDMTKDMMDKVNKFKM</sequence>
<feature type="transmembrane region" description="Helical" evidence="9">
    <location>
        <begin position="181"/>
        <end position="201"/>
    </location>
</feature>
<keyword evidence="6 8" id="KW-0807">Transducer</keyword>
<feature type="domain" description="HAMP" evidence="11">
    <location>
        <begin position="205"/>
        <end position="260"/>
    </location>
</feature>
<gene>
    <name evidence="12" type="ORF">P8V03_06970</name>
</gene>
<feature type="domain" description="Methyl-accepting transducer" evidence="10">
    <location>
        <begin position="279"/>
        <end position="529"/>
    </location>
</feature>
<evidence type="ECO:0000313" key="12">
    <source>
        <dbReference type="EMBL" id="MDW8800895.1"/>
    </source>
</evidence>
<dbReference type="InterPro" id="IPR004089">
    <property type="entry name" value="MCPsignal_dom"/>
</dbReference>
<dbReference type="PANTHER" id="PTHR32089">
    <property type="entry name" value="METHYL-ACCEPTING CHEMOTAXIS PROTEIN MCPB"/>
    <property type="match status" value="1"/>
</dbReference>
<dbReference type="SUPFAM" id="SSF58104">
    <property type="entry name" value="Methyl-accepting chemotaxis protein (MCP) signaling domain"/>
    <property type="match status" value="1"/>
</dbReference>
<dbReference type="InterPro" id="IPR033463">
    <property type="entry name" value="sCache_3"/>
</dbReference>
<name>A0ABU4JRY6_9CLOT</name>
<keyword evidence="5 9" id="KW-0472">Membrane</keyword>
<accession>A0ABU4JRY6</accession>
<dbReference type="Gene3D" id="6.10.340.10">
    <property type="match status" value="1"/>
</dbReference>
<evidence type="ECO:0000259" key="10">
    <source>
        <dbReference type="PROSITE" id="PS50111"/>
    </source>
</evidence>
<evidence type="ECO:0000256" key="6">
    <source>
        <dbReference type="ARBA" id="ARBA00023224"/>
    </source>
</evidence>
<feature type="transmembrane region" description="Helical" evidence="9">
    <location>
        <begin position="12"/>
        <end position="33"/>
    </location>
</feature>
<protein>
    <submittedName>
        <fullName evidence="12">Methyl-accepting chemotaxis protein</fullName>
    </submittedName>
</protein>
<dbReference type="PANTHER" id="PTHR32089:SF112">
    <property type="entry name" value="LYSOZYME-LIKE PROTEIN-RELATED"/>
    <property type="match status" value="1"/>
</dbReference>
<dbReference type="PROSITE" id="PS50111">
    <property type="entry name" value="CHEMOTAXIS_TRANSDUC_2"/>
    <property type="match status" value="1"/>
</dbReference>
<dbReference type="Proteomes" id="UP001281656">
    <property type="component" value="Unassembled WGS sequence"/>
</dbReference>
<evidence type="ECO:0000256" key="8">
    <source>
        <dbReference type="PROSITE-ProRule" id="PRU00284"/>
    </source>
</evidence>
<evidence type="ECO:0000256" key="1">
    <source>
        <dbReference type="ARBA" id="ARBA00004651"/>
    </source>
</evidence>
<reference evidence="12 13" key="1">
    <citation type="submission" date="2023-04" db="EMBL/GenBank/DDBJ databases">
        <title>Clostridium tannerae sp. nov., isolated from the fecal material of an alpaca.</title>
        <authorList>
            <person name="Miller S."/>
            <person name="Hendry M."/>
            <person name="King J."/>
            <person name="Sankaranarayanan K."/>
            <person name="Lawson P.A."/>
        </authorList>
    </citation>
    <scope>NUCLEOTIDE SEQUENCE [LARGE SCALE GENOMIC DNA]</scope>
    <source>
        <strain evidence="12 13">A1-XYC3</strain>
    </source>
</reference>
<organism evidence="12 13">
    <name type="scientific">Clostridium tanneri</name>
    <dbReference type="NCBI Taxonomy" id="3037988"/>
    <lineage>
        <taxon>Bacteria</taxon>
        <taxon>Bacillati</taxon>
        <taxon>Bacillota</taxon>
        <taxon>Clostridia</taxon>
        <taxon>Eubacteriales</taxon>
        <taxon>Clostridiaceae</taxon>
        <taxon>Clostridium</taxon>
    </lineage>
</organism>
<dbReference type="InterPro" id="IPR029151">
    <property type="entry name" value="Sensor-like_sf"/>
</dbReference>
<comment type="caution">
    <text evidence="12">The sequence shown here is derived from an EMBL/GenBank/DDBJ whole genome shotgun (WGS) entry which is preliminary data.</text>
</comment>
<dbReference type="EMBL" id="JARUJP010000006">
    <property type="protein sequence ID" value="MDW8800895.1"/>
    <property type="molecule type" value="Genomic_DNA"/>
</dbReference>
<evidence type="ECO:0000256" key="9">
    <source>
        <dbReference type="SAM" id="Phobius"/>
    </source>
</evidence>
<keyword evidence="3 9" id="KW-0812">Transmembrane</keyword>
<dbReference type="CDD" id="cd06225">
    <property type="entry name" value="HAMP"/>
    <property type="match status" value="1"/>
</dbReference>
<keyword evidence="2" id="KW-1003">Cell membrane</keyword>
<evidence type="ECO:0000256" key="3">
    <source>
        <dbReference type="ARBA" id="ARBA00022692"/>
    </source>
</evidence>
<dbReference type="SMART" id="SM00283">
    <property type="entry name" value="MA"/>
    <property type="match status" value="1"/>
</dbReference>
<dbReference type="SUPFAM" id="SSF103190">
    <property type="entry name" value="Sensory domain-like"/>
    <property type="match status" value="1"/>
</dbReference>
<dbReference type="Pfam" id="PF00015">
    <property type="entry name" value="MCPsignal"/>
    <property type="match status" value="1"/>
</dbReference>
<evidence type="ECO:0000259" key="11">
    <source>
        <dbReference type="PROSITE" id="PS50885"/>
    </source>
</evidence>
<evidence type="ECO:0000256" key="2">
    <source>
        <dbReference type="ARBA" id="ARBA00022475"/>
    </source>
</evidence>
<evidence type="ECO:0000256" key="4">
    <source>
        <dbReference type="ARBA" id="ARBA00022989"/>
    </source>
</evidence>